<dbReference type="AlphaFoldDB" id="A0A7G6E4L8"/>
<evidence type="ECO:0000256" key="1">
    <source>
        <dbReference type="ARBA" id="ARBA00022676"/>
    </source>
</evidence>
<accession>A0A7G6E4L8</accession>
<sequence>MKIETVNILGVRVARMGMNQVLEWIRIMIDQGKPRHIVTANAEIIYKAYREPDFRRLIGNADLVTPDGSGVVWASRTLGQPVPERVTGIDLIYKLFSYSHEKGWKIYFLGAKPEVVEKAVLNTLGKYPKLHICGYHHGYFYQEEEPKIVSNIAKEKPDILLVALGAPKQEQFIQRYIKELNAPISIGVGGSFDVLAGVAERAPEVMQNYGLEWLYRLYKEPTRYKRMLALPKFVLAVLRQKLGSR</sequence>
<dbReference type="KEGG" id="tfr:BR63_12320"/>
<dbReference type="OrthoDB" id="9771846at2"/>
<proteinExistence type="inferred from homology"/>
<name>A0A7G6E4L8_THEFR</name>
<evidence type="ECO:0000256" key="3">
    <source>
        <dbReference type="ARBA" id="ARBA00022944"/>
    </source>
</evidence>
<comment type="function">
    <text evidence="5">Catalyzes the conversion of GlcNAc-PP-undecaprenol into ManNAc-GlcNAc-PP-undecaprenol, the first committed lipid intermediate in the de novo synthesis of teichoic acid.</text>
</comment>
<evidence type="ECO:0000256" key="5">
    <source>
        <dbReference type="HAMAP-Rule" id="MF_02070"/>
    </source>
</evidence>
<dbReference type="PANTHER" id="PTHR34136">
    <property type="match status" value="1"/>
</dbReference>
<dbReference type="GO" id="GO:0071555">
    <property type="term" value="P:cell wall organization"/>
    <property type="evidence" value="ECO:0007669"/>
    <property type="project" value="UniProtKB-KW"/>
</dbReference>
<protein>
    <recommendedName>
        <fullName evidence="5">N-acetylglucosaminyldiphosphoundecaprenol N-acetyl-beta-D-mannosaminyltransferase</fullName>
        <ecNumber evidence="5">2.4.1.187</ecNumber>
    </recommendedName>
    <alternativeName>
        <fullName evidence="5">N-acetylmannosaminyltransferase</fullName>
    </alternativeName>
    <alternativeName>
        <fullName evidence="5">UDP-N-acetylmannosamine transferase</fullName>
    </alternativeName>
    <alternativeName>
        <fullName evidence="5">UDP-N-acetylmannosamine:N-acetylglucosaminyl pyrophosphorylundecaprenol N-acetylmannosaminyltransferase</fullName>
    </alternativeName>
</protein>
<dbReference type="InterPro" id="IPR034714">
    <property type="entry name" value="TagA_TarA"/>
</dbReference>
<keyword evidence="3 5" id="KW-0777">Teichoic acid biosynthesis</keyword>
<dbReference type="HAMAP" id="MF_02070">
    <property type="entry name" value="TagA_TarA"/>
    <property type="match status" value="1"/>
</dbReference>
<dbReference type="GO" id="GO:0047244">
    <property type="term" value="F:N-acetylglucosaminyldiphosphoundecaprenol N-acetyl-beta-D-mannosaminyltransferase activity"/>
    <property type="evidence" value="ECO:0007669"/>
    <property type="project" value="UniProtKB-UniRule"/>
</dbReference>
<dbReference type="UniPathway" id="UPA00632"/>
<keyword evidence="4 5" id="KW-0961">Cell wall biogenesis/degradation</keyword>
<keyword evidence="7" id="KW-1185">Reference proteome</keyword>
<organism evidence="6 7">
    <name type="scientific">Thermanaerosceptrum fracticalcis</name>
    <dbReference type="NCBI Taxonomy" id="1712410"/>
    <lineage>
        <taxon>Bacteria</taxon>
        <taxon>Bacillati</taxon>
        <taxon>Bacillota</taxon>
        <taxon>Clostridia</taxon>
        <taxon>Eubacteriales</taxon>
        <taxon>Peptococcaceae</taxon>
        <taxon>Thermanaerosceptrum</taxon>
    </lineage>
</organism>
<evidence type="ECO:0000313" key="7">
    <source>
        <dbReference type="Proteomes" id="UP000515847"/>
    </source>
</evidence>
<gene>
    <name evidence="6" type="ORF">BR63_12320</name>
</gene>
<dbReference type="GO" id="GO:0019350">
    <property type="term" value="P:teichoic acid biosynthetic process"/>
    <property type="evidence" value="ECO:0007669"/>
    <property type="project" value="UniProtKB-UniRule"/>
</dbReference>
<dbReference type="CDD" id="cd06533">
    <property type="entry name" value="Glyco_transf_WecG_TagA"/>
    <property type="match status" value="1"/>
</dbReference>
<dbReference type="NCBIfam" id="TIGR00696">
    <property type="entry name" value="wecG_tagA_cpsF"/>
    <property type="match status" value="1"/>
</dbReference>
<evidence type="ECO:0000256" key="4">
    <source>
        <dbReference type="ARBA" id="ARBA00023316"/>
    </source>
</evidence>
<dbReference type="PANTHER" id="PTHR34136:SF1">
    <property type="entry name" value="UDP-N-ACETYL-D-MANNOSAMINURONIC ACID TRANSFERASE"/>
    <property type="match status" value="1"/>
</dbReference>
<dbReference type="EC" id="2.4.1.187" evidence="5"/>
<comment type="pathway">
    <text evidence="5">Cell wall biogenesis; teichoic acid biosynthesis.</text>
</comment>
<dbReference type="InterPro" id="IPR004629">
    <property type="entry name" value="WecG_TagA_CpsF"/>
</dbReference>
<dbReference type="Pfam" id="PF03808">
    <property type="entry name" value="Glyco_tran_WecG"/>
    <property type="match status" value="1"/>
</dbReference>
<reference evidence="6 7" key="1">
    <citation type="journal article" date="2019" name="Front. Microbiol.">
        <title>Thermoanaerosceptrum fracticalcis gen. nov. sp. nov., a Novel Fumarate-Fermenting Microorganism From a Deep Fractured Carbonate Aquifer of the US Great Basin.</title>
        <authorList>
            <person name="Hamilton-Brehm S.D."/>
            <person name="Stewart L.E."/>
            <person name="Zavarin M."/>
            <person name="Caldwell M."/>
            <person name="Lawson P.A."/>
            <person name="Onstott T.C."/>
            <person name="Grzymski J."/>
            <person name="Neveux I."/>
            <person name="Lollar B.S."/>
            <person name="Russell C.E."/>
            <person name="Moser D.P."/>
        </authorList>
    </citation>
    <scope>NUCLEOTIDE SEQUENCE [LARGE SCALE GENOMIC DNA]</scope>
    <source>
        <strain evidence="6 7">DRI-13</strain>
    </source>
</reference>
<evidence type="ECO:0000256" key="2">
    <source>
        <dbReference type="ARBA" id="ARBA00022679"/>
    </source>
</evidence>
<dbReference type="RefSeq" id="WP_034420606.1">
    <property type="nucleotide sequence ID" value="NZ_CP045798.1"/>
</dbReference>
<dbReference type="EMBL" id="CP045798">
    <property type="protein sequence ID" value="QNB47022.1"/>
    <property type="molecule type" value="Genomic_DNA"/>
</dbReference>
<comment type="similarity">
    <text evidence="5">Belongs to the glycosyltransferase 26 family. TagA/TarA subfamily.</text>
</comment>
<comment type="catalytic activity">
    <reaction evidence="5">
        <text>UDP-N-acetyl-alpha-D-mannosamine + N-acetyl-alpha-D-glucosaminyl-di-trans,octa-cis-undecaprenyl diphosphate = N-acetyl-beta-D-mannosaminyl-(1-&gt;4)-N-acetyl-alpha-D-glucosaminyl di-trans,octa-cis-undecaprenyl diphosphate + UDP + H(+)</text>
        <dbReference type="Rhea" id="RHEA:16053"/>
        <dbReference type="ChEBI" id="CHEBI:15378"/>
        <dbReference type="ChEBI" id="CHEBI:58223"/>
        <dbReference type="ChEBI" id="CHEBI:62959"/>
        <dbReference type="ChEBI" id="CHEBI:68623"/>
        <dbReference type="ChEBI" id="CHEBI:132210"/>
        <dbReference type="EC" id="2.4.1.187"/>
    </reaction>
</comment>
<dbReference type="Proteomes" id="UP000515847">
    <property type="component" value="Chromosome"/>
</dbReference>
<evidence type="ECO:0000313" key="6">
    <source>
        <dbReference type="EMBL" id="QNB47022.1"/>
    </source>
</evidence>
<keyword evidence="2 5" id="KW-0808">Transferase</keyword>
<keyword evidence="1 5" id="KW-0328">Glycosyltransferase</keyword>